<dbReference type="EMBL" id="BMMX01000030">
    <property type="protein sequence ID" value="GGL08588.1"/>
    <property type="molecule type" value="Genomic_DNA"/>
</dbReference>
<feature type="compositionally biased region" description="Low complexity" evidence="2">
    <location>
        <begin position="367"/>
        <end position="379"/>
    </location>
</feature>
<evidence type="ECO:0000313" key="4">
    <source>
        <dbReference type="Proteomes" id="UP000656042"/>
    </source>
</evidence>
<feature type="compositionally biased region" description="Polar residues" evidence="2">
    <location>
        <begin position="407"/>
        <end position="419"/>
    </location>
</feature>
<protein>
    <submittedName>
        <fullName evidence="3">Uncharacterized protein</fullName>
    </submittedName>
</protein>
<feature type="region of interest" description="Disordered" evidence="2">
    <location>
        <begin position="202"/>
        <end position="502"/>
    </location>
</feature>
<reference evidence="3" key="1">
    <citation type="journal article" date="2014" name="Int. J. Syst. Evol. Microbiol.">
        <title>Complete genome sequence of Corynebacterium casei LMG S-19264T (=DSM 44701T), isolated from a smear-ripened cheese.</title>
        <authorList>
            <consortium name="US DOE Joint Genome Institute (JGI-PGF)"/>
            <person name="Walter F."/>
            <person name="Albersmeier A."/>
            <person name="Kalinowski J."/>
            <person name="Ruckert C."/>
        </authorList>
    </citation>
    <scope>NUCLEOTIDE SEQUENCE</scope>
    <source>
        <strain evidence="3">CGMCC 4.7299</strain>
    </source>
</reference>
<gene>
    <name evidence="3" type="ORF">GCM10012284_49000</name>
</gene>
<feature type="compositionally biased region" description="Low complexity" evidence="2">
    <location>
        <begin position="391"/>
        <end position="405"/>
    </location>
</feature>
<organism evidence="3 4">
    <name type="scientific">Mangrovihabitans endophyticus</name>
    <dbReference type="NCBI Taxonomy" id="1751298"/>
    <lineage>
        <taxon>Bacteria</taxon>
        <taxon>Bacillati</taxon>
        <taxon>Actinomycetota</taxon>
        <taxon>Actinomycetes</taxon>
        <taxon>Micromonosporales</taxon>
        <taxon>Micromonosporaceae</taxon>
        <taxon>Mangrovihabitans</taxon>
    </lineage>
</organism>
<feature type="compositionally biased region" description="Low complexity" evidence="2">
    <location>
        <begin position="216"/>
        <end position="243"/>
    </location>
</feature>
<feature type="compositionally biased region" description="Polar residues" evidence="2">
    <location>
        <begin position="470"/>
        <end position="480"/>
    </location>
</feature>
<accession>A0A8J3FRP1</accession>
<reference evidence="3" key="2">
    <citation type="submission" date="2020-09" db="EMBL/GenBank/DDBJ databases">
        <authorList>
            <person name="Sun Q."/>
            <person name="Zhou Y."/>
        </authorList>
    </citation>
    <scope>NUCLEOTIDE SEQUENCE</scope>
    <source>
        <strain evidence="3">CGMCC 4.7299</strain>
    </source>
</reference>
<evidence type="ECO:0000313" key="3">
    <source>
        <dbReference type="EMBL" id="GGL08588.1"/>
    </source>
</evidence>
<evidence type="ECO:0000256" key="1">
    <source>
        <dbReference type="SAM" id="Coils"/>
    </source>
</evidence>
<sequence length="502" mass="52035">MLDAGGGGGGGGTNWSAMDVPQMWQTLANQQVLSYDPAIGMWKKTADLTIRHINQVKNYRENLATAWPPEKSPAAAAYVERLDSLIDNLQDTYDAAVANYDTLKTAMTAIAASRADLKSLHDEYTQNASKLEAFDAEQATKPPQSPKTPTPKPPVADGRQEQLNLQARSIMYGLSSELIQARAQLVRPKPVDKGLIAGETEEKSRELQYLPPPLQSSSVSAASTGVTHTNSSSPNSLASSTPAAITSDPSSPVAGVRQPGLVLGGAQPIASAGPAPVTMPSPPTQPSSGLISPGTVLPPSTGRPLPPVGRLGAGPVQAVPPLGETEGRPTTRPSQANGLRATPLSPERGLRAMPPGGVIGSVPNSGLRQPSSQLRQPQRVNPIGGVISPNAAGRGTTGMPTGRTASAGGSLTPSGNLTPAQHGGKSAESTHLSGRTFNPSGKSPTVREQVIGAGQRSTGQEDEEDFGQWDPSNPWETAQGVSPVLHPETEPRIDPGPAIGLK</sequence>
<dbReference type="Proteomes" id="UP000656042">
    <property type="component" value="Unassembled WGS sequence"/>
</dbReference>
<keyword evidence="4" id="KW-1185">Reference proteome</keyword>
<feature type="region of interest" description="Disordered" evidence="2">
    <location>
        <begin position="135"/>
        <end position="157"/>
    </location>
</feature>
<feature type="compositionally biased region" description="Pro residues" evidence="2">
    <location>
        <begin position="143"/>
        <end position="154"/>
    </location>
</feature>
<name>A0A8J3FRP1_9ACTN</name>
<proteinExistence type="predicted"/>
<keyword evidence="1" id="KW-0175">Coiled coil</keyword>
<evidence type="ECO:0000256" key="2">
    <source>
        <dbReference type="SAM" id="MobiDB-lite"/>
    </source>
</evidence>
<feature type="compositionally biased region" description="Polar residues" evidence="2">
    <location>
        <begin position="427"/>
        <end position="443"/>
    </location>
</feature>
<comment type="caution">
    <text evidence="3">The sequence shown here is derived from an EMBL/GenBank/DDBJ whole genome shotgun (WGS) entry which is preliminary data.</text>
</comment>
<feature type="coiled-coil region" evidence="1">
    <location>
        <begin position="79"/>
        <end position="106"/>
    </location>
</feature>
<dbReference type="AlphaFoldDB" id="A0A8J3FRP1"/>